<keyword evidence="1" id="KW-0812">Transmembrane</keyword>
<dbReference type="eggNOG" id="ENOG5031Y5V">
    <property type="taxonomic scope" value="Bacteria"/>
</dbReference>
<feature type="transmembrane region" description="Helical" evidence="1">
    <location>
        <begin position="31"/>
        <end position="52"/>
    </location>
</feature>
<dbReference type="EMBL" id="AP010968">
    <property type="protein sequence ID" value="BAJ33260.1"/>
    <property type="molecule type" value="Genomic_DNA"/>
</dbReference>
<keyword evidence="1" id="KW-0472">Membrane</keyword>
<dbReference type="STRING" id="452652.KSE_75060"/>
<keyword evidence="1" id="KW-1133">Transmembrane helix</keyword>
<dbReference type="AlphaFoldDB" id="E4NJW2"/>
<gene>
    <name evidence="2" type="ordered locus">KSE_75060</name>
</gene>
<dbReference type="HOGENOM" id="CLU_1432804_0_0_11"/>
<organism evidence="2 3">
    <name type="scientific">Kitasatospora setae (strain ATCC 33774 / DSM 43861 / JCM 3304 / KCC A-0304 / NBRC 14216 / KM-6054)</name>
    <name type="common">Streptomyces setae</name>
    <dbReference type="NCBI Taxonomy" id="452652"/>
    <lineage>
        <taxon>Bacteria</taxon>
        <taxon>Bacillati</taxon>
        <taxon>Actinomycetota</taxon>
        <taxon>Actinomycetes</taxon>
        <taxon>Kitasatosporales</taxon>
        <taxon>Streptomycetaceae</taxon>
        <taxon>Kitasatospora</taxon>
    </lineage>
</organism>
<dbReference type="PATRIC" id="fig|452652.3.peg.7552"/>
<proteinExistence type="predicted"/>
<reference evidence="2 3" key="1">
    <citation type="journal article" date="2010" name="DNA Res.">
        <title>Genome sequence of Kitasatospora setae NBRC 14216T: an evolutionary snapshot of the family Streptomycetaceae.</title>
        <authorList>
            <person name="Ichikawa N."/>
            <person name="Oguchi A."/>
            <person name="Ikeda H."/>
            <person name="Ishikawa J."/>
            <person name="Kitani S."/>
            <person name="Watanabe Y."/>
            <person name="Nakamura S."/>
            <person name="Katano Y."/>
            <person name="Kishi E."/>
            <person name="Sasagawa M."/>
            <person name="Ankai A."/>
            <person name="Fukui S."/>
            <person name="Hashimoto Y."/>
            <person name="Kamata S."/>
            <person name="Otoguro M."/>
            <person name="Tanikawa S."/>
            <person name="Nihira T."/>
            <person name="Horinouchi S."/>
            <person name="Ohnishi Y."/>
            <person name="Hayakawa M."/>
            <person name="Kuzuyama T."/>
            <person name="Arisawa A."/>
            <person name="Nomoto F."/>
            <person name="Miura H."/>
            <person name="Takahashi Y."/>
            <person name="Fujita N."/>
        </authorList>
    </citation>
    <scope>NUCLEOTIDE SEQUENCE [LARGE SCALE GENOMIC DNA]</scope>
    <source>
        <strain evidence="3">ATCC 33774 / DSM 43861 / JCM 3304 / KCC A-0304 / NBRC 14216 / KM-6054</strain>
    </source>
</reference>
<evidence type="ECO:0000256" key="1">
    <source>
        <dbReference type="SAM" id="Phobius"/>
    </source>
</evidence>
<protein>
    <submittedName>
        <fullName evidence="2">Uncharacterized protein</fullName>
    </submittedName>
</protein>
<dbReference type="KEGG" id="ksk:KSE_75060"/>
<feature type="transmembrane region" description="Helical" evidence="1">
    <location>
        <begin position="6"/>
        <end position="24"/>
    </location>
</feature>
<feature type="transmembrane region" description="Helical" evidence="1">
    <location>
        <begin position="167"/>
        <end position="186"/>
    </location>
</feature>
<evidence type="ECO:0000313" key="3">
    <source>
        <dbReference type="Proteomes" id="UP000007076"/>
    </source>
</evidence>
<sequence>MEKLLWGPVGGVASLLLLWGMLALRDGPGHAAGFLGFLLAVAIGVAGFIRLLKEDEAPAALALMIMYSAWIVLFIASLGMQDQQILHDRGATSNATVTRTIVTSDPMGGVGPSVTAVDLRLDDGTVLHKVGTRGDRPALGDRLQVTADPRGTVETRLGPRPDPPGRAVAIAMLSVMGLCALLVLLLPGD</sequence>
<accession>E4NJW2</accession>
<dbReference type="RefSeq" id="WP_014140551.1">
    <property type="nucleotide sequence ID" value="NC_016109.1"/>
</dbReference>
<name>E4NJW2_KITSK</name>
<dbReference type="Proteomes" id="UP000007076">
    <property type="component" value="Chromosome"/>
</dbReference>
<feature type="transmembrane region" description="Helical" evidence="1">
    <location>
        <begin position="58"/>
        <end position="79"/>
    </location>
</feature>
<keyword evidence="3" id="KW-1185">Reference proteome</keyword>
<evidence type="ECO:0000313" key="2">
    <source>
        <dbReference type="EMBL" id="BAJ33260.1"/>
    </source>
</evidence>